<protein>
    <submittedName>
        <fullName evidence="1">Uncharacterized protein</fullName>
    </submittedName>
</protein>
<evidence type="ECO:0000313" key="1">
    <source>
        <dbReference type="EMBL" id="JAH62305.1"/>
    </source>
</evidence>
<proteinExistence type="predicted"/>
<reference evidence="1" key="1">
    <citation type="submission" date="2014-11" db="EMBL/GenBank/DDBJ databases">
        <authorList>
            <person name="Amaro Gonzalez C."/>
        </authorList>
    </citation>
    <scope>NUCLEOTIDE SEQUENCE</scope>
</reference>
<accession>A0A0E9UAV0</accession>
<reference evidence="1" key="2">
    <citation type="journal article" date="2015" name="Fish Shellfish Immunol.">
        <title>Early steps in the European eel (Anguilla anguilla)-Vibrio vulnificus interaction in the gills: Role of the RtxA13 toxin.</title>
        <authorList>
            <person name="Callol A."/>
            <person name="Pajuelo D."/>
            <person name="Ebbesson L."/>
            <person name="Teles M."/>
            <person name="MacKenzie S."/>
            <person name="Amaro C."/>
        </authorList>
    </citation>
    <scope>NUCLEOTIDE SEQUENCE</scope>
</reference>
<name>A0A0E9UAV0_ANGAN</name>
<organism evidence="1">
    <name type="scientific">Anguilla anguilla</name>
    <name type="common">European freshwater eel</name>
    <name type="synonym">Muraena anguilla</name>
    <dbReference type="NCBI Taxonomy" id="7936"/>
    <lineage>
        <taxon>Eukaryota</taxon>
        <taxon>Metazoa</taxon>
        <taxon>Chordata</taxon>
        <taxon>Craniata</taxon>
        <taxon>Vertebrata</taxon>
        <taxon>Euteleostomi</taxon>
        <taxon>Actinopterygii</taxon>
        <taxon>Neopterygii</taxon>
        <taxon>Teleostei</taxon>
        <taxon>Anguilliformes</taxon>
        <taxon>Anguillidae</taxon>
        <taxon>Anguilla</taxon>
    </lineage>
</organism>
<sequence>MLLRSAPCGIWSTGRNVIFRSVQSLSSVSALLHTDSCSRTQYVTLQQGNACGRSVPSRLSW</sequence>
<dbReference type="EMBL" id="GBXM01046272">
    <property type="protein sequence ID" value="JAH62305.1"/>
    <property type="molecule type" value="Transcribed_RNA"/>
</dbReference>
<dbReference type="AlphaFoldDB" id="A0A0E9UAV0"/>